<dbReference type="InterPro" id="IPR052777">
    <property type="entry name" value="Acetyltransferase_Enz"/>
</dbReference>
<comment type="caution">
    <text evidence="2">The sequence shown here is derived from an EMBL/GenBank/DDBJ whole genome shotgun (WGS) entry which is preliminary data.</text>
</comment>
<dbReference type="Pfam" id="PF00583">
    <property type="entry name" value="Acetyltransf_1"/>
    <property type="match status" value="1"/>
</dbReference>
<reference evidence="2 3" key="1">
    <citation type="submission" date="2019-06" db="EMBL/GenBank/DDBJ databases">
        <title>Quisquiliibacterium sp. nov., isolated from a maize field.</title>
        <authorList>
            <person name="Lin S.-Y."/>
            <person name="Tsai C.-F."/>
            <person name="Young C.-C."/>
        </authorList>
    </citation>
    <scope>NUCLEOTIDE SEQUENCE [LARGE SCALE GENOMIC DNA]</scope>
    <source>
        <strain evidence="2 3">CC-CFT501</strain>
    </source>
</reference>
<dbReference type="Gene3D" id="3.40.630.30">
    <property type="match status" value="1"/>
</dbReference>
<dbReference type="CDD" id="cd04301">
    <property type="entry name" value="NAT_SF"/>
    <property type="match status" value="1"/>
</dbReference>
<sequence length="165" mass="17883">MERATDLRPAAIRIRLARFPDHAERVRGLFWEYADSLGVDLCFQGFEDELAGLPGKYAAPGGCVLLAWAGTEPAGCVALRPVGGGCAEMKRLYLRPAARGLAVGRRLVERVCERARGAGYRWACLDTLPGMTAAAQSYRSTSFVPIEPYVFNPVPGAMFMGLKCA</sequence>
<dbReference type="PROSITE" id="PS51186">
    <property type="entry name" value="GNAT"/>
    <property type="match status" value="1"/>
</dbReference>
<dbReference type="PANTHER" id="PTHR43305:SF1">
    <property type="entry name" value="FAMILY N-ACETYLTRANSFERASE, PUTATIVE (AFU_ORTHOLOGUE AFUA_2G01380)-RELATED"/>
    <property type="match status" value="1"/>
</dbReference>
<organism evidence="2 3">
    <name type="scientific">Zeimonas arvi</name>
    <dbReference type="NCBI Taxonomy" id="2498847"/>
    <lineage>
        <taxon>Bacteria</taxon>
        <taxon>Pseudomonadati</taxon>
        <taxon>Pseudomonadota</taxon>
        <taxon>Betaproteobacteria</taxon>
        <taxon>Burkholderiales</taxon>
        <taxon>Burkholderiaceae</taxon>
        <taxon>Zeimonas</taxon>
    </lineage>
</organism>
<accession>A0A5C8P1D3</accession>
<dbReference type="EMBL" id="VDUY01000002">
    <property type="protein sequence ID" value="TXL67420.1"/>
    <property type="molecule type" value="Genomic_DNA"/>
</dbReference>
<protein>
    <submittedName>
        <fullName evidence="2">GNAT family N-acetyltransferase</fullName>
    </submittedName>
</protein>
<dbReference type="InterPro" id="IPR016181">
    <property type="entry name" value="Acyl_CoA_acyltransferase"/>
</dbReference>
<dbReference type="SUPFAM" id="SSF55729">
    <property type="entry name" value="Acyl-CoA N-acyltransferases (Nat)"/>
    <property type="match status" value="1"/>
</dbReference>
<dbReference type="PANTHER" id="PTHR43305">
    <property type="entry name" value="FAMILY N-ACETYLTRANSFERASE, PUTATIVE (AFU_ORTHOLOGUE AFUA_2G01380)-RELATED"/>
    <property type="match status" value="1"/>
</dbReference>
<evidence type="ECO:0000313" key="2">
    <source>
        <dbReference type="EMBL" id="TXL67420.1"/>
    </source>
</evidence>
<proteinExistence type="predicted"/>
<dbReference type="AlphaFoldDB" id="A0A5C8P1D3"/>
<name>A0A5C8P1D3_9BURK</name>
<keyword evidence="3" id="KW-1185">Reference proteome</keyword>
<dbReference type="InterPro" id="IPR000182">
    <property type="entry name" value="GNAT_dom"/>
</dbReference>
<evidence type="ECO:0000313" key="3">
    <source>
        <dbReference type="Proteomes" id="UP000321548"/>
    </source>
</evidence>
<keyword evidence="2" id="KW-0808">Transferase</keyword>
<feature type="domain" description="N-acetyltransferase" evidence="1">
    <location>
        <begin position="12"/>
        <end position="165"/>
    </location>
</feature>
<gene>
    <name evidence="2" type="ORF">FHP08_05535</name>
</gene>
<dbReference type="OrthoDB" id="70840at2"/>
<evidence type="ECO:0000259" key="1">
    <source>
        <dbReference type="PROSITE" id="PS51186"/>
    </source>
</evidence>
<dbReference type="GO" id="GO:0016747">
    <property type="term" value="F:acyltransferase activity, transferring groups other than amino-acyl groups"/>
    <property type="evidence" value="ECO:0007669"/>
    <property type="project" value="InterPro"/>
</dbReference>
<dbReference type="Proteomes" id="UP000321548">
    <property type="component" value="Unassembled WGS sequence"/>
</dbReference>